<keyword evidence="2" id="KW-1185">Reference proteome</keyword>
<gene>
    <name evidence="1" type="ORF">PPSIR1_24579</name>
</gene>
<reference evidence="1 2" key="1">
    <citation type="submission" date="2007-06" db="EMBL/GenBank/DDBJ databases">
        <authorList>
            <person name="Shimkets L."/>
            <person name="Ferriera S."/>
            <person name="Johnson J."/>
            <person name="Kravitz S."/>
            <person name="Beeson K."/>
            <person name="Sutton G."/>
            <person name="Rogers Y.-H."/>
            <person name="Friedman R."/>
            <person name="Frazier M."/>
            <person name="Venter J.C."/>
        </authorList>
    </citation>
    <scope>NUCLEOTIDE SEQUENCE [LARGE SCALE GENOMIC DNA]</scope>
    <source>
        <strain evidence="1 2">SIR-1</strain>
    </source>
</reference>
<dbReference type="RefSeq" id="WP_006973954.1">
    <property type="nucleotide sequence ID" value="NZ_ABCS01000056.1"/>
</dbReference>
<accession>A6GB63</accession>
<dbReference type="STRING" id="391625.PPSIR1_24579"/>
<organism evidence="1 2">
    <name type="scientific">Plesiocystis pacifica SIR-1</name>
    <dbReference type="NCBI Taxonomy" id="391625"/>
    <lineage>
        <taxon>Bacteria</taxon>
        <taxon>Pseudomonadati</taxon>
        <taxon>Myxococcota</taxon>
        <taxon>Polyangia</taxon>
        <taxon>Nannocystales</taxon>
        <taxon>Nannocystaceae</taxon>
        <taxon>Plesiocystis</taxon>
    </lineage>
</organism>
<dbReference type="EMBL" id="ABCS01000056">
    <property type="protein sequence ID" value="EDM76860.1"/>
    <property type="molecule type" value="Genomic_DNA"/>
</dbReference>
<proteinExistence type="predicted"/>
<sequence>MNARALALVGLLGALGCSRDAPAPAEGESPRARPSFDAQQLRAPTTEGIEAALTEAGPRRSFERAVEGLAAEVPVVEASERALARIGSDPEVAAASDRFFAEVQDTPSVRAALVAHAKAHPELELAELSASFVTVLDARLTRPELAAAVSEVLGAKLSAAGPPVGRTLLVEAGAAEALAEVLVARLDDPGFRRELDARVGASVAGDPEALAEHLRARVSDPRRMADLVIDFVDVLADAPAGHELIAGILDHERCAVLAADSLRRLAAEPAVREASRALLEDALAEAEGSGEDPLLRFEAGLRALLGSPVVVEELATFVELLAREPELRAAVADYTRRYGERESLDGILLELLD</sequence>
<evidence type="ECO:0000313" key="2">
    <source>
        <dbReference type="Proteomes" id="UP000005801"/>
    </source>
</evidence>
<name>A6GB63_9BACT</name>
<dbReference type="Proteomes" id="UP000005801">
    <property type="component" value="Unassembled WGS sequence"/>
</dbReference>
<comment type="caution">
    <text evidence="1">The sequence shown here is derived from an EMBL/GenBank/DDBJ whole genome shotgun (WGS) entry which is preliminary data.</text>
</comment>
<protein>
    <submittedName>
        <fullName evidence="1">Uncharacterized protein</fullName>
    </submittedName>
</protein>
<evidence type="ECO:0000313" key="1">
    <source>
        <dbReference type="EMBL" id="EDM76860.1"/>
    </source>
</evidence>
<dbReference type="AlphaFoldDB" id="A6GB63"/>
<dbReference type="PROSITE" id="PS51257">
    <property type="entry name" value="PROKAR_LIPOPROTEIN"/>
    <property type="match status" value="1"/>
</dbReference>